<sequence>MSLYNHPLFISLQESEKKSFQQTFAIVSKEMFDFLNKIIKSDAGVHALEEFLFEESTTTPTGNKSDHQLNTFDFNLINLIEAASNTFITQEYAFQLLNLMKTLLSRFEKDPENFSLIRICSSLSTSLAEHPKRIPLLSNWFNLILFKRTNNENNISLLDDVFPNSKIRKYYIDDSSNKNLYILFKFLRYVIKGVHKFEDIVVASIAEALIINIQTLITNH</sequence>
<comment type="caution">
    <text evidence="1">The sequence shown here is derived from an EMBL/GenBank/DDBJ whole genome shotgun (WGS) entry which is preliminary data.</text>
</comment>
<evidence type="ECO:0000313" key="1">
    <source>
        <dbReference type="EMBL" id="KPM11173.1"/>
    </source>
</evidence>
<organism evidence="1 2">
    <name type="scientific">Sarcoptes scabiei</name>
    <name type="common">Itch mite</name>
    <name type="synonym">Acarus scabiei</name>
    <dbReference type="NCBI Taxonomy" id="52283"/>
    <lineage>
        <taxon>Eukaryota</taxon>
        <taxon>Metazoa</taxon>
        <taxon>Ecdysozoa</taxon>
        <taxon>Arthropoda</taxon>
        <taxon>Chelicerata</taxon>
        <taxon>Arachnida</taxon>
        <taxon>Acari</taxon>
        <taxon>Acariformes</taxon>
        <taxon>Sarcoptiformes</taxon>
        <taxon>Astigmata</taxon>
        <taxon>Psoroptidia</taxon>
        <taxon>Sarcoptoidea</taxon>
        <taxon>Sarcoptidae</taxon>
        <taxon>Sarcoptinae</taxon>
        <taxon>Sarcoptes</taxon>
    </lineage>
</organism>
<dbReference type="Proteomes" id="UP000616769">
    <property type="component" value="Unassembled WGS sequence"/>
</dbReference>
<dbReference type="OrthoDB" id="30336at2759"/>
<reference evidence="1 2" key="1">
    <citation type="journal article" date="2015" name="Parasit. Vectors">
        <title>Draft genome of the scabies mite.</title>
        <authorList>
            <person name="Rider S.D.Jr."/>
            <person name="Morgan M.S."/>
            <person name="Arlian L.G."/>
        </authorList>
    </citation>
    <scope>NUCLEOTIDE SEQUENCE [LARGE SCALE GENOMIC DNA]</scope>
    <source>
        <strain evidence="1">Arlian Lab</strain>
    </source>
</reference>
<proteinExistence type="predicted"/>
<dbReference type="EMBL" id="JXLN01016631">
    <property type="protein sequence ID" value="KPM11173.1"/>
    <property type="molecule type" value="Genomic_DNA"/>
</dbReference>
<protein>
    <submittedName>
        <fullName evidence="1">Uncharacterized protein</fullName>
    </submittedName>
</protein>
<dbReference type="AlphaFoldDB" id="A0A132AJS0"/>
<evidence type="ECO:0000313" key="2">
    <source>
        <dbReference type="Proteomes" id="UP000616769"/>
    </source>
</evidence>
<accession>A0A132AJS0</accession>
<dbReference type="VEuPathDB" id="VectorBase:SSCA006146"/>
<gene>
    <name evidence="1" type="ORF">QR98_0097410</name>
</gene>
<name>A0A132AJS0_SARSC</name>